<protein>
    <submittedName>
        <fullName evidence="1">Fibronectin type III domain protein</fullName>
    </submittedName>
</protein>
<feature type="non-terminal residue" evidence="1">
    <location>
        <position position="228"/>
    </location>
</feature>
<accession>J9G7D8</accession>
<comment type="caution">
    <text evidence="1">The sequence shown here is derived from an EMBL/GenBank/DDBJ whole genome shotgun (WGS) entry which is preliminary data.</text>
</comment>
<reference evidence="1" key="1">
    <citation type="journal article" date="2012" name="PLoS ONE">
        <title>Gene sets for utilization of primary and secondary nutrition supplies in the distal gut of endangered iberian lynx.</title>
        <authorList>
            <person name="Alcaide M."/>
            <person name="Messina E."/>
            <person name="Richter M."/>
            <person name="Bargiela R."/>
            <person name="Peplies J."/>
            <person name="Huws S.A."/>
            <person name="Newbold C.J."/>
            <person name="Golyshin P.N."/>
            <person name="Simon M.A."/>
            <person name="Lopez G."/>
            <person name="Yakimov M.M."/>
            <person name="Ferrer M."/>
        </authorList>
    </citation>
    <scope>NUCLEOTIDE SEQUENCE</scope>
</reference>
<feature type="non-terminal residue" evidence="1">
    <location>
        <position position="1"/>
    </location>
</feature>
<dbReference type="AlphaFoldDB" id="J9G7D8"/>
<evidence type="ECO:0000313" key="1">
    <source>
        <dbReference type="EMBL" id="EJW95394.1"/>
    </source>
</evidence>
<name>J9G7D8_9ZZZZ</name>
<dbReference type="EMBL" id="AMCI01005823">
    <property type="protein sequence ID" value="EJW95394.1"/>
    <property type="molecule type" value="Genomic_DNA"/>
</dbReference>
<gene>
    <name evidence="1" type="ORF">EVA_16499</name>
</gene>
<organism evidence="1">
    <name type="scientific">gut metagenome</name>
    <dbReference type="NCBI Taxonomy" id="749906"/>
    <lineage>
        <taxon>unclassified sequences</taxon>
        <taxon>metagenomes</taxon>
        <taxon>organismal metagenomes</taxon>
    </lineage>
</organism>
<proteinExistence type="predicted"/>
<sequence>GAMPAELDQVITEHTELDNTENRLFEKVITAPEDGAYYIGFRATSNPASIIFIDSVSVSMGCDPASPAQVENLKVTPDQTGELKVTLDFNLPTKTYGGADLAAITRYEVLKGDAVLAQQEGGLRPGDAVSVVDENASKGVNTYRIYCYNEAGQGARTDATTYAGLDYPAPPVVHADDQQTQVRLYWEPVTGLYGGVINQKQVACSIYDLKDENTVIDEIGVVGGGATE</sequence>